<evidence type="ECO:0008006" key="10">
    <source>
        <dbReference type="Google" id="ProtNLM"/>
    </source>
</evidence>
<dbReference type="Gene3D" id="3.40.50.300">
    <property type="entry name" value="P-loop containing nucleotide triphosphate hydrolases"/>
    <property type="match status" value="1"/>
</dbReference>
<dbReference type="Proteomes" id="UP001231518">
    <property type="component" value="Chromosome 5"/>
</dbReference>
<dbReference type="InterPro" id="IPR044304">
    <property type="entry name" value="NUBPL-like"/>
</dbReference>
<dbReference type="GO" id="GO:0051539">
    <property type="term" value="F:4 iron, 4 sulfur cluster binding"/>
    <property type="evidence" value="ECO:0007669"/>
    <property type="project" value="UniProtKB-KW"/>
</dbReference>
<dbReference type="GO" id="GO:0140663">
    <property type="term" value="F:ATP-dependent FeS chaperone activity"/>
    <property type="evidence" value="ECO:0007669"/>
    <property type="project" value="InterPro"/>
</dbReference>
<evidence type="ECO:0000313" key="9">
    <source>
        <dbReference type="Proteomes" id="UP001231518"/>
    </source>
</evidence>
<evidence type="ECO:0000256" key="1">
    <source>
        <dbReference type="ARBA" id="ARBA00022485"/>
    </source>
</evidence>
<evidence type="ECO:0000256" key="3">
    <source>
        <dbReference type="ARBA" id="ARBA00022741"/>
    </source>
</evidence>
<dbReference type="InterPro" id="IPR019591">
    <property type="entry name" value="Mrp/NBP35_ATP-bd"/>
</dbReference>
<dbReference type="InterPro" id="IPR033756">
    <property type="entry name" value="YlxH/NBP35"/>
</dbReference>
<dbReference type="Pfam" id="PF10609">
    <property type="entry name" value="ParA"/>
    <property type="match status" value="1"/>
</dbReference>
<keyword evidence="1" id="KW-0004">4Fe-4S</keyword>
<gene>
    <name evidence="8" type="ORF">PYW07_014882</name>
</gene>
<keyword evidence="2" id="KW-0479">Metal-binding</keyword>
<comment type="similarity">
    <text evidence="7">Belongs to the Mrp/NBP35 ATP-binding proteins family.</text>
</comment>
<dbReference type="AlphaFoldDB" id="A0AAD7Z0C8"/>
<dbReference type="CDD" id="cd02037">
    <property type="entry name" value="Mrp_NBP35"/>
    <property type="match status" value="1"/>
</dbReference>
<dbReference type="SUPFAM" id="SSF52540">
    <property type="entry name" value="P-loop containing nucleoside triphosphate hydrolases"/>
    <property type="match status" value="1"/>
</dbReference>
<evidence type="ECO:0000256" key="2">
    <source>
        <dbReference type="ARBA" id="ARBA00022723"/>
    </source>
</evidence>
<dbReference type="GO" id="GO:0032981">
    <property type="term" value="P:mitochondrial respiratory chain complex I assembly"/>
    <property type="evidence" value="ECO:0007669"/>
    <property type="project" value="TreeGrafter"/>
</dbReference>
<keyword evidence="3" id="KW-0547">Nucleotide-binding</keyword>
<evidence type="ECO:0000313" key="8">
    <source>
        <dbReference type="EMBL" id="KAJ8734331.1"/>
    </source>
</evidence>
<evidence type="ECO:0000256" key="6">
    <source>
        <dbReference type="ARBA" id="ARBA00023014"/>
    </source>
</evidence>
<sequence>MNLQRSFQRVYGFLLTTNPAPCCYSVRLKHTKEEAAAHRAKVMAKGLPERKPLPGVKNIILVASGKGGVGKTTTAVNLACAMKVIEPDKEIGLLDADVFGPSVPLMMNINGEPMLNDDHLIEPLLNYGVKCMSMGLLVSGENAVVWRGLMVMQALERLTRHVAWGPLDCLIVDTPPGTGDTHLSLAQNLPIDGAIVVTTPQSAALQVTKRGVNMFEKLKVPIVGMVENMSHAICYKCGTKNYVFGNETKQTAEQMGLEIIESFEVDHNMSECINSGKPAIYALPDSTHAEKYRKLANKVFKYIEDKEKVEEHAKAKE</sequence>
<comment type="caution">
    <text evidence="8">The sequence shown here is derived from an EMBL/GenBank/DDBJ whole genome shotgun (WGS) entry which is preliminary data.</text>
</comment>
<organism evidence="8 9">
    <name type="scientific">Mythimna separata</name>
    <name type="common">Oriental armyworm</name>
    <name type="synonym">Pseudaletia separata</name>
    <dbReference type="NCBI Taxonomy" id="271217"/>
    <lineage>
        <taxon>Eukaryota</taxon>
        <taxon>Metazoa</taxon>
        <taxon>Ecdysozoa</taxon>
        <taxon>Arthropoda</taxon>
        <taxon>Hexapoda</taxon>
        <taxon>Insecta</taxon>
        <taxon>Pterygota</taxon>
        <taxon>Neoptera</taxon>
        <taxon>Endopterygota</taxon>
        <taxon>Lepidoptera</taxon>
        <taxon>Glossata</taxon>
        <taxon>Ditrysia</taxon>
        <taxon>Noctuoidea</taxon>
        <taxon>Noctuidae</taxon>
        <taxon>Noctuinae</taxon>
        <taxon>Hadenini</taxon>
        <taxon>Mythimna</taxon>
    </lineage>
</organism>
<proteinExistence type="inferred from homology"/>
<dbReference type="InterPro" id="IPR027417">
    <property type="entry name" value="P-loop_NTPase"/>
</dbReference>
<dbReference type="FunFam" id="3.40.50.300:FF:001278">
    <property type="entry name" value="Iron-sulfur cluster carrier protein"/>
    <property type="match status" value="1"/>
</dbReference>
<keyword evidence="5" id="KW-0408">Iron</keyword>
<accession>A0AAD7Z0C8</accession>
<dbReference type="PANTHER" id="PTHR42961:SF2">
    <property type="entry name" value="IRON-SULFUR PROTEIN NUBPL"/>
    <property type="match status" value="1"/>
</dbReference>
<keyword evidence="4" id="KW-0067">ATP-binding</keyword>
<name>A0AAD7Z0C8_MYTSE</name>
<dbReference type="PANTHER" id="PTHR42961">
    <property type="entry name" value="IRON-SULFUR PROTEIN NUBPL"/>
    <property type="match status" value="1"/>
</dbReference>
<reference evidence="8" key="1">
    <citation type="submission" date="2023-03" db="EMBL/GenBank/DDBJ databases">
        <title>Chromosome-level genomes of two armyworms, Mythimna separata and Mythimna loreyi, provide insights into the biosynthesis and reception of sex pheromones.</title>
        <authorList>
            <person name="Zhao H."/>
        </authorList>
    </citation>
    <scope>NUCLEOTIDE SEQUENCE</scope>
    <source>
        <strain evidence="8">BeijingLab</strain>
        <tissue evidence="8">Pupa</tissue>
    </source>
</reference>
<protein>
    <recommendedName>
        <fullName evidence="10">Iron-sulfur protein NUBPL</fullName>
    </recommendedName>
</protein>
<dbReference type="EMBL" id="JARGEI010000003">
    <property type="protein sequence ID" value="KAJ8734331.1"/>
    <property type="molecule type" value="Genomic_DNA"/>
</dbReference>
<dbReference type="GO" id="GO:0005524">
    <property type="term" value="F:ATP binding"/>
    <property type="evidence" value="ECO:0007669"/>
    <property type="project" value="UniProtKB-KW"/>
</dbReference>
<dbReference type="GO" id="GO:0016226">
    <property type="term" value="P:iron-sulfur cluster assembly"/>
    <property type="evidence" value="ECO:0007669"/>
    <property type="project" value="InterPro"/>
</dbReference>
<dbReference type="GO" id="GO:0046872">
    <property type="term" value="F:metal ion binding"/>
    <property type="evidence" value="ECO:0007669"/>
    <property type="project" value="UniProtKB-KW"/>
</dbReference>
<evidence type="ECO:0000256" key="5">
    <source>
        <dbReference type="ARBA" id="ARBA00023004"/>
    </source>
</evidence>
<evidence type="ECO:0000256" key="4">
    <source>
        <dbReference type="ARBA" id="ARBA00022840"/>
    </source>
</evidence>
<keyword evidence="9" id="KW-1185">Reference proteome</keyword>
<dbReference type="GO" id="GO:0005739">
    <property type="term" value="C:mitochondrion"/>
    <property type="evidence" value="ECO:0007669"/>
    <property type="project" value="TreeGrafter"/>
</dbReference>
<dbReference type="HAMAP" id="MF_02040">
    <property type="entry name" value="Mrp_NBP35"/>
    <property type="match status" value="1"/>
</dbReference>
<evidence type="ECO:0000256" key="7">
    <source>
        <dbReference type="ARBA" id="ARBA00024036"/>
    </source>
</evidence>
<keyword evidence="6" id="KW-0411">Iron-sulfur</keyword>